<gene>
    <name evidence="6" type="ORF">OVN521_LOCUS975</name>
    <name evidence="7" type="ORF">UXM345_LOCUS23351</name>
    <name evidence="4" type="ORF">WKI299_LOCUS29963</name>
    <name evidence="5" type="ORF">XDN619_LOCUS28738</name>
</gene>
<evidence type="ECO:0000313" key="8">
    <source>
        <dbReference type="Proteomes" id="UP000663856"/>
    </source>
</evidence>
<dbReference type="EMBL" id="CAJOBG010000059">
    <property type="protein sequence ID" value="CAF3748266.1"/>
    <property type="molecule type" value="Genomic_DNA"/>
</dbReference>
<accession>A0A816XQ12</accession>
<proteinExistence type="predicted"/>
<dbReference type="Pfam" id="PF16911">
    <property type="entry name" value="PapA_C"/>
    <property type="match status" value="1"/>
</dbReference>
<dbReference type="Proteomes" id="UP000663842">
    <property type="component" value="Unassembled WGS sequence"/>
</dbReference>
<name>A0A816XQ12_9BILA</name>
<dbReference type="PANTHER" id="PTHR28037:SF1">
    <property type="entry name" value="ALCOHOL O-ACETYLTRANSFERASE 1-RELATED"/>
    <property type="match status" value="1"/>
</dbReference>
<evidence type="ECO:0000256" key="1">
    <source>
        <dbReference type="ARBA" id="ARBA00022679"/>
    </source>
</evidence>
<dbReference type="InterPro" id="IPR052058">
    <property type="entry name" value="Alcohol_O-acetyltransferase"/>
</dbReference>
<dbReference type="GO" id="GO:0016746">
    <property type="term" value="F:acyltransferase activity"/>
    <property type="evidence" value="ECO:0007669"/>
    <property type="project" value="UniProtKB-KW"/>
</dbReference>
<evidence type="ECO:0000256" key="2">
    <source>
        <dbReference type="ARBA" id="ARBA00023315"/>
    </source>
</evidence>
<dbReference type="Gene3D" id="3.30.559.10">
    <property type="entry name" value="Chloramphenicol acetyltransferase-like domain"/>
    <property type="match status" value="1"/>
</dbReference>
<keyword evidence="9" id="KW-1185">Reference proteome</keyword>
<evidence type="ECO:0000313" key="7">
    <source>
        <dbReference type="EMBL" id="CAF4120076.1"/>
    </source>
</evidence>
<dbReference type="Proteomes" id="UP000663887">
    <property type="component" value="Unassembled WGS sequence"/>
</dbReference>
<evidence type="ECO:0000313" key="9">
    <source>
        <dbReference type="Proteomes" id="UP000663866"/>
    </source>
</evidence>
<dbReference type="Proteomes" id="UP000663866">
    <property type="component" value="Unassembled WGS sequence"/>
</dbReference>
<sequence length="469" mass="52433">MFSWFQPNSTPAVNKKQRLLGSAENALMHASQQHQGYTKVGEVLHLQGPYISVETLSAAISLLQRRHPVLRSRLQINPEKPDSFLLEEDDTLKLNIRVIPRKHDDHLIFWRQEWRQQEKKITNIGQGLAEFWLLQDPEDDNDDNSPREIIIICEHSVCDGISLSSVANELLIALAGQNDNIFANSLDWPITMEAAIQRSLSIVGRMIALGKFIFTTFYMRLTNTQSIARIPLGNVDFPLTDMCDFCHTESCYAMLNKEETQMLVEKCRSEGVTVTSAVSSAVLCAASTLVKSEEDHPTALRFSIGADTRRRCVPPISNHDLSYHVSGIMPFILPIRDIPATSKDMWQLATVIGDFIKTSVDAGQILALGLIMGRIFQKTLGPPDFSVLPTSAISSWGVLPFSEDYGRWKLVEMTPFVNMILGAMPLTILQNVNGILTIMQIGADPLVPKNILESFCDGTMQKLHQMIEA</sequence>
<reference evidence="4" key="1">
    <citation type="submission" date="2021-02" db="EMBL/GenBank/DDBJ databases">
        <authorList>
            <person name="Nowell W R."/>
        </authorList>
    </citation>
    <scope>NUCLEOTIDE SEQUENCE</scope>
</reference>
<organism evidence="4 8">
    <name type="scientific">Rotaria magnacalcarata</name>
    <dbReference type="NCBI Taxonomy" id="392030"/>
    <lineage>
        <taxon>Eukaryota</taxon>
        <taxon>Metazoa</taxon>
        <taxon>Spiralia</taxon>
        <taxon>Gnathifera</taxon>
        <taxon>Rotifera</taxon>
        <taxon>Eurotatoria</taxon>
        <taxon>Bdelloidea</taxon>
        <taxon>Philodinida</taxon>
        <taxon>Philodinidae</taxon>
        <taxon>Rotaria</taxon>
    </lineage>
</organism>
<dbReference type="PANTHER" id="PTHR28037">
    <property type="entry name" value="ALCOHOL O-ACETYLTRANSFERASE 1-RELATED"/>
    <property type="match status" value="1"/>
</dbReference>
<dbReference type="EMBL" id="CAJNRF010013448">
    <property type="protein sequence ID" value="CAF2149176.1"/>
    <property type="molecule type" value="Genomic_DNA"/>
</dbReference>
<keyword evidence="2" id="KW-0012">Acyltransferase</keyword>
<evidence type="ECO:0000313" key="6">
    <source>
        <dbReference type="EMBL" id="CAF3748266.1"/>
    </source>
</evidence>
<comment type="caution">
    <text evidence="4">The sequence shown here is derived from an EMBL/GenBank/DDBJ whole genome shotgun (WGS) entry which is preliminary data.</text>
</comment>
<dbReference type="SUPFAM" id="SSF52777">
    <property type="entry name" value="CoA-dependent acyltransferases"/>
    <property type="match status" value="2"/>
</dbReference>
<dbReference type="Proteomes" id="UP000663856">
    <property type="component" value="Unassembled WGS sequence"/>
</dbReference>
<evidence type="ECO:0000313" key="4">
    <source>
        <dbReference type="EMBL" id="CAF2149176.1"/>
    </source>
</evidence>
<keyword evidence="1" id="KW-0808">Transferase</keyword>
<feature type="domain" description="Phthiocerol/phthiodiolone dimycocerosyl transferase C-terminal" evidence="3">
    <location>
        <begin position="251"/>
        <end position="401"/>
    </location>
</feature>
<dbReference type="AlphaFoldDB" id="A0A816XQ12"/>
<dbReference type="InterPro" id="IPR023213">
    <property type="entry name" value="CAT-like_dom_sf"/>
</dbReference>
<evidence type="ECO:0000313" key="5">
    <source>
        <dbReference type="EMBL" id="CAF2151447.1"/>
    </source>
</evidence>
<protein>
    <recommendedName>
        <fullName evidence="3">Phthiocerol/phthiodiolone dimycocerosyl transferase C-terminal domain-containing protein</fullName>
    </recommendedName>
</protein>
<dbReference type="InterPro" id="IPR031641">
    <property type="entry name" value="PapA_C"/>
</dbReference>
<dbReference type="Gene3D" id="3.30.559.30">
    <property type="entry name" value="Nonribosomal peptide synthetase, condensation domain"/>
    <property type="match status" value="1"/>
</dbReference>
<evidence type="ECO:0000259" key="3">
    <source>
        <dbReference type="Pfam" id="PF16911"/>
    </source>
</evidence>
<dbReference type="EMBL" id="CAJOBF010004012">
    <property type="protein sequence ID" value="CAF4120076.1"/>
    <property type="molecule type" value="Genomic_DNA"/>
</dbReference>
<dbReference type="EMBL" id="CAJNRG010013770">
    <property type="protein sequence ID" value="CAF2151447.1"/>
    <property type="molecule type" value="Genomic_DNA"/>
</dbReference>